<keyword evidence="3" id="KW-1185">Reference proteome</keyword>
<reference evidence="2 3" key="1">
    <citation type="submission" date="2014-06" db="EMBL/GenBank/DDBJ databases">
        <title>Evolutionary Origins and Diversification of the Mycorrhizal Mutualists.</title>
        <authorList>
            <consortium name="DOE Joint Genome Institute"/>
            <consortium name="Mycorrhizal Genomics Consortium"/>
            <person name="Kohler A."/>
            <person name="Kuo A."/>
            <person name="Nagy L.G."/>
            <person name="Floudas D."/>
            <person name="Copeland A."/>
            <person name="Barry K.W."/>
            <person name="Cichocki N."/>
            <person name="Veneault-Fourrey C."/>
            <person name="LaButti K."/>
            <person name="Lindquist E.A."/>
            <person name="Lipzen A."/>
            <person name="Lundell T."/>
            <person name="Morin E."/>
            <person name="Murat C."/>
            <person name="Riley R."/>
            <person name="Ohm R."/>
            <person name="Sun H."/>
            <person name="Tunlid A."/>
            <person name="Henrissat B."/>
            <person name="Grigoriev I.V."/>
            <person name="Hibbett D.S."/>
            <person name="Martin F."/>
        </authorList>
    </citation>
    <scope>NUCLEOTIDE SEQUENCE [LARGE SCALE GENOMIC DNA]</scope>
    <source>
        <strain evidence="2 3">SS14</strain>
    </source>
</reference>
<dbReference type="AlphaFoldDB" id="A0A0C9UX99"/>
<sequence>MSVPNAIRDNSDSYFLEEDIDIATWISKISSDITCPTFMYQMKVVFGSRINFDTVFSGFDSDLLRADHEATMWSTDSSTSLQIGSQIIKGRQTYMHLNQRTPAPNKGKQPMTGSLQSRLSGHAPTPAQTGESSQQRLDMDLESYYQVCDPVLP</sequence>
<evidence type="ECO:0000313" key="3">
    <source>
        <dbReference type="Proteomes" id="UP000054279"/>
    </source>
</evidence>
<protein>
    <submittedName>
        <fullName evidence="2">Unplaced genomic scaffold SPHSTscaffold_196, whole genome shotgun sequence</fullName>
    </submittedName>
</protein>
<accession>A0A0C9UX99</accession>
<evidence type="ECO:0000256" key="1">
    <source>
        <dbReference type="SAM" id="MobiDB-lite"/>
    </source>
</evidence>
<proteinExistence type="predicted"/>
<name>A0A0C9UX99_SPHS4</name>
<dbReference type="EMBL" id="KN837271">
    <property type="protein sequence ID" value="KIJ29966.1"/>
    <property type="molecule type" value="Genomic_DNA"/>
</dbReference>
<dbReference type="Proteomes" id="UP000054279">
    <property type="component" value="Unassembled WGS sequence"/>
</dbReference>
<organism evidence="2 3">
    <name type="scientific">Sphaerobolus stellatus (strain SS14)</name>
    <dbReference type="NCBI Taxonomy" id="990650"/>
    <lineage>
        <taxon>Eukaryota</taxon>
        <taxon>Fungi</taxon>
        <taxon>Dikarya</taxon>
        <taxon>Basidiomycota</taxon>
        <taxon>Agaricomycotina</taxon>
        <taxon>Agaricomycetes</taxon>
        <taxon>Phallomycetidae</taxon>
        <taxon>Geastrales</taxon>
        <taxon>Sphaerobolaceae</taxon>
        <taxon>Sphaerobolus</taxon>
    </lineage>
</organism>
<feature type="region of interest" description="Disordered" evidence="1">
    <location>
        <begin position="98"/>
        <end position="135"/>
    </location>
</feature>
<gene>
    <name evidence="2" type="ORF">M422DRAFT_268532</name>
</gene>
<evidence type="ECO:0000313" key="2">
    <source>
        <dbReference type="EMBL" id="KIJ29966.1"/>
    </source>
</evidence>
<feature type="compositionally biased region" description="Polar residues" evidence="1">
    <location>
        <begin position="126"/>
        <end position="135"/>
    </location>
</feature>
<dbReference type="HOGENOM" id="CLU_037356_1_0_1"/>